<evidence type="ECO:0000313" key="1">
    <source>
        <dbReference type="EMBL" id="CDJ36636.1"/>
    </source>
</evidence>
<evidence type="ECO:0000313" key="2">
    <source>
        <dbReference type="Proteomes" id="UP000030744"/>
    </source>
</evidence>
<organism evidence="1 2">
    <name type="scientific">Eimeria mitis</name>
    <dbReference type="NCBI Taxonomy" id="44415"/>
    <lineage>
        <taxon>Eukaryota</taxon>
        <taxon>Sar</taxon>
        <taxon>Alveolata</taxon>
        <taxon>Apicomplexa</taxon>
        <taxon>Conoidasida</taxon>
        <taxon>Coccidia</taxon>
        <taxon>Eucoccidiorida</taxon>
        <taxon>Eimeriorina</taxon>
        <taxon>Eimeriidae</taxon>
        <taxon>Eimeria</taxon>
    </lineage>
</organism>
<accession>U6KIK7</accession>
<dbReference type="EMBL" id="HG736443">
    <property type="protein sequence ID" value="CDJ36636.1"/>
    <property type="molecule type" value="Genomic_DNA"/>
</dbReference>
<gene>
    <name evidence="1" type="ORF">EMH_0092450</name>
</gene>
<sequence>MESTSAASTSAGFTAIHSDLAGRVYSGVPHGDGGHEIAWPSSQMRAEQQLEQPEDGFEVTLDAVAKSESAAAARAGSDGSAEPSYPGNIHLHPFVRLPEVNPKDIHGVFRKEFALAPYFGRFSPMDSYMTLRRLFAKASLTAKDIGTLIKEAEILANYATERLASPCSKCTASYLVRKLSSLLMVFDHLVCALELLGDKMDAQSWWAEFVRKFHTDYHLPEAGRTRRARFLSRLVNRLSSALSVYKEGRRPALGEVIDLKRAIIAEANAEGQLTNPLWELWMDDDKAFFSSSSDSERPSDV</sequence>
<dbReference type="OrthoDB" id="347378at2759"/>
<proteinExistence type="predicted"/>
<dbReference type="GeneID" id="60404573"/>
<dbReference type="RefSeq" id="XP_037878924.1">
    <property type="nucleotide sequence ID" value="XM_038023070.1"/>
</dbReference>
<keyword evidence="2" id="KW-1185">Reference proteome</keyword>
<name>U6KIK7_9EIME</name>
<reference evidence="1" key="2">
    <citation type="submission" date="2013-10" db="EMBL/GenBank/DDBJ databases">
        <authorList>
            <person name="Aslett M."/>
        </authorList>
    </citation>
    <scope>NUCLEOTIDE SEQUENCE [LARGE SCALE GENOMIC DNA]</scope>
    <source>
        <strain evidence="1">Houghton</strain>
    </source>
</reference>
<reference evidence="1" key="1">
    <citation type="submission" date="2013-10" db="EMBL/GenBank/DDBJ databases">
        <title>Genomic analysis of the causative agents of coccidiosis in chickens.</title>
        <authorList>
            <person name="Reid A.J."/>
            <person name="Blake D."/>
            <person name="Billington K."/>
            <person name="Browne H."/>
            <person name="Dunn M."/>
            <person name="Hung S."/>
            <person name="Kawahara F."/>
            <person name="Miranda-Saavedra D."/>
            <person name="Mourier T."/>
            <person name="Nagra H."/>
            <person name="Otto T.D."/>
            <person name="Rawlings N."/>
            <person name="Sanchez A."/>
            <person name="Sanders M."/>
            <person name="Subramaniam C."/>
            <person name="Tay Y."/>
            <person name="Dear P."/>
            <person name="Doerig C."/>
            <person name="Gruber A."/>
            <person name="Parkinson J."/>
            <person name="Shirley M."/>
            <person name="Wan K.L."/>
            <person name="Berriman M."/>
            <person name="Tomley F."/>
            <person name="Pain A."/>
        </authorList>
    </citation>
    <scope>NUCLEOTIDE SEQUENCE [LARGE SCALE GENOMIC DNA]</scope>
    <source>
        <strain evidence="1">Houghton</strain>
    </source>
</reference>
<dbReference type="VEuPathDB" id="ToxoDB:EMH_0092450"/>
<dbReference type="AlphaFoldDB" id="U6KIK7"/>
<dbReference type="Proteomes" id="UP000030744">
    <property type="component" value="Unassembled WGS sequence"/>
</dbReference>
<protein>
    <submittedName>
        <fullName evidence="1">Uncharacterized protein</fullName>
    </submittedName>
</protein>